<dbReference type="InterPro" id="IPR010710">
    <property type="entry name" value="DUF1289"/>
</dbReference>
<gene>
    <name evidence="1" type="ORF">EJ063_07430</name>
</gene>
<sequence length="65" mass="7473">MNSSAKNPKSAVPCPCIRHCCLDQEDICLGCFRSLEEILNWSQSTDSEKRKVLRLCEQRRAAKKF</sequence>
<evidence type="ECO:0000313" key="1">
    <source>
        <dbReference type="EMBL" id="RTZ16620.1"/>
    </source>
</evidence>
<dbReference type="PANTHER" id="PTHR35175:SF2">
    <property type="entry name" value="DUF1289 DOMAIN-CONTAINING PROTEIN"/>
    <property type="match status" value="1"/>
</dbReference>
<dbReference type="Pfam" id="PF06945">
    <property type="entry name" value="DUF1289"/>
    <property type="match status" value="1"/>
</dbReference>
<keyword evidence="2" id="KW-1185">Reference proteome</keyword>
<dbReference type="Proteomes" id="UP000268973">
    <property type="component" value="Unassembled WGS sequence"/>
</dbReference>
<dbReference type="EMBL" id="RXZH01000002">
    <property type="protein sequence ID" value="RTZ16620.1"/>
    <property type="molecule type" value="Genomic_DNA"/>
</dbReference>
<organism evidence="1 2">
    <name type="scientific">Vibrio aquaticus</name>
    <dbReference type="NCBI Taxonomy" id="2496559"/>
    <lineage>
        <taxon>Bacteria</taxon>
        <taxon>Pseudomonadati</taxon>
        <taxon>Pseudomonadota</taxon>
        <taxon>Gammaproteobacteria</taxon>
        <taxon>Vibrionales</taxon>
        <taxon>Vibrionaceae</taxon>
        <taxon>Vibrio</taxon>
    </lineage>
</organism>
<dbReference type="OrthoDB" id="9811423at2"/>
<reference evidence="1 2" key="1">
    <citation type="submission" date="2018-12" db="EMBL/GenBank/DDBJ databases">
        <title>Vibrio sp. isolated from China Sea.</title>
        <authorList>
            <person name="Li Y."/>
        </authorList>
    </citation>
    <scope>NUCLEOTIDE SEQUENCE [LARGE SCALE GENOMIC DNA]</scope>
    <source>
        <strain evidence="1 2">BEI207</strain>
    </source>
</reference>
<evidence type="ECO:0000313" key="2">
    <source>
        <dbReference type="Proteomes" id="UP000268973"/>
    </source>
</evidence>
<dbReference type="PANTHER" id="PTHR35175">
    <property type="entry name" value="DUF1289 DOMAIN-CONTAINING PROTEIN"/>
    <property type="match status" value="1"/>
</dbReference>
<accession>A0A432CXJ4</accession>
<name>A0A432CXJ4_9VIBR</name>
<proteinExistence type="predicted"/>
<protein>
    <submittedName>
        <fullName evidence="1">DUF1289 domain-containing protein</fullName>
    </submittedName>
</protein>
<comment type="caution">
    <text evidence="1">The sequence shown here is derived from an EMBL/GenBank/DDBJ whole genome shotgun (WGS) entry which is preliminary data.</text>
</comment>
<dbReference type="AlphaFoldDB" id="A0A432CXJ4"/>